<feature type="region of interest" description="Disordered" evidence="1">
    <location>
        <begin position="70"/>
        <end position="89"/>
    </location>
</feature>
<gene>
    <name evidence="2" type="ORF">LTR09_007070</name>
</gene>
<proteinExistence type="predicted"/>
<sequence>MTIGGVTFPKGPIDSLHPKGPHVNVNIGKGTSQVKYAVKESSTGAGDSPEAKKYMNNVVKQMNKAAGGYDMASNMGKDPPTYPESAEDSLEKMKDNFRAAATGPCG</sequence>
<evidence type="ECO:0000313" key="2">
    <source>
        <dbReference type="EMBL" id="KAK3051770.1"/>
    </source>
</evidence>
<reference evidence="2" key="1">
    <citation type="submission" date="2023-04" db="EMBL/GenBank/DDBJ databases">
        <title>Black Yeasts Isolated from many extreme environments.</title>
        <authorList>
            <person name="Coleine C."/>
            <person name="Stajich J.E."/>
            <person name="Selbmann L."/>
        </authorList>
    </citation>
    <scope>NUCLEOTIDE SEQUENCE</scope>
    <source>
        <strain evidence="2">CCFEE 5312</strain>
    </source>
</reference>
<evidence type="ECO:0000256" key="1">
    <source>
        <dbReference type="SAM" id="MobiDB-lite"/>
    </source>
</evidence>
<evidence type="ECO:0000313" key="3">
    <source>
        <dbReference type="Proteomes" id="UP001271007"/>
    </source>
</evidence>
<organism evidence="2 3">
    <name type="scientific">Extremus antarcticus</name>
    <dbReference type="NCBI Taxonomy" id="702011"/>
    <lineage>
        <taxon>Eukaryota</taxon>
        <taxon>Fungi</taxon>
        <taxon>Dikarya</taxon>
        <taxon>Ascomycota</taxon>
        <taxon>Pezizomycotina</taxon>
        <taxon>Dothideomycetes</taxon>
        <taxon>Dothideomycetidae</taxon>
        <taxon>Mycosphaerellales</taxon>
        <taxon>Extremaceae</taxon>
        <taxon>Extremus</taxon>
    </lineage>
</organism>
<accession>A0AAJ0DD37</accession>
<keyword evidence="3" id="KW-1185">Reference proteome</keyword>
<comment type="caution">
    <text evidence="2">The sequence shown here is derived from an EMBL/GenBank/DDBJ whole genome shotgun (WGS) entry which is preliminary data.</text>
</comment>
<name>A0AAJ0DD37_9PEZI</name>
<dbReference type="Proteomes" id="UP001271007">
    <property type="component" value="Unassembled WGS sequence"/>
</dbReference>
<dbReference type="AlphaFoldDB" id="A0AAJ0DD37"/>
<feature type="region of interest" description="Disordered" evidence="1">
    <location>
        <begin position="1"/>
        <end position="27"/>
    </location>
</feature>
<dbReference type="EMBL" id="JAWDJX010000024">
    <property type="protein sequence ID" value="KAK3051770.1"/>
    <property type="molecule type" value="Genomic_DNA"/>
</dbReference>
<protein>
    <submittedName>
        <fullName evidence="2">Uncharacterized protein</fullName>
    </submittedName>
</protein>